<evidence type="ECO:0000256" key="6">
    <source>
        <dbReference type="ARBA" id="ARBA00023065"/>
    </source>
</evidence>
<feature type="transmembrane region" description="Helical" evidence="8">
    <location>
        <begin position="179"/>
        <end position="200"/>
    </location>
</feature>
<feature type="transmembrane region" description="Helical" evidence="8">
    <location>
        <begin position="44"/>
        <end position="62"/>
    </location>
</feature>
<dbReference type="OrthoDB" id="78669at2759"/>
<dbReference type="PANTHER" id="PTHR45755:SF4">
    <property type="entry name" value="ZINC TRANSPORTER 7"/>
    <property type="match status" value="1"/>
</dbReference>
<dbReference type="PANTHER" id="PTHR45755">
    <property type="match status" value="1"/>
</dbReference>
<reference evidence="10 11" key="1">
    <citation type="journal article" date="2013" name="Curr. Biol.">
        <title>Shared signatures of parasitism and phylogenomics unite Cryptomycota and microsporidia.</title>
        <authorList>
            <person name="James T.Y."/>
            <person name="Pelin A."/>
            <person name="Bonen L."/>
            <person name="Ahrendt S."/>
            <person name="Sain D."/>
            <person name="Corradi N."/>
            <person name="Stajich J.E."/>
        </authorList>
    </citation>
    <scope>NUCLEOTIDE SEQUENCE [LARGE SCALE GENOMIC DNA]</scope>
    <source>
        <strain evidence="10 11">CSF55</strain>
    </source>
</reference>
<dbReference type="GO" id="GO:0016020">
    <property type="term" value="C:membrane"/>
    <property type="evidence" value="ECO:0007669"/>
    <property type="project" value="UniProtKB-SubCell"/>
</dbReference>
<organism evidence="10 11">
    <name type="scientific">Rozella allomycis (strain CSF55)</name>
    <dbReference type="NCBI Taxonomy" id="988480"/>
    <lineage>
        <taxon>Eukaryota</taxon>
        <taxon>Fungi</taxon>
        <taxon>Fungi incertae sedis</taxon>
        <taxon>Cryptomycota</taxon>
        <taxon>Cryptomycota incertae sedis</taxon>
        <taxon>Rozella</taxon>
    </lineage>
</organism>
<accession>A0A075AQ68</accession>
<evidence type="ECO:0000313" key="10">
    <source>
        <dbReference type="EMBL" id="EPZ30875.1"/>
    </source>
</evidence>
<dbReference type="InterPro" id="IPR045316">
    <property type="entry name" value="Msc2-like"/>
</dbReference>
<dbReference type="Pfam" id="PF01545">
    <property type="entry name" value="Cation_efflux"/>
    <property type="match status" value="1"/>
</dbReference>
<proteinExistence type="inferred from homology"/>
<keyword evidence="11" id="KW-1185">Reference proteome</keyword>
<evidence type="ECO:0000256" key="1">
    <source>
        <dbReference type="ARBA" id="ARBA00004141"/>
    </source>
</evidence>
<dbReference type="SUPFAM" id="SSF161111">
    <property type="entry name" value="Cation efflux protein transmembrane domain-like"/>
    <property type="match status" value="1"/>
</dbReference>
<dbReference type="NCBIfam" id="TIGR01297">
    <property type="entry name" value="CDF"/>
    <property type="match status" value="1"/>
</dbReference>
<keyword evidence="5 8" id="KW-1133">Transmembrane helix</keyword>
<feature type="transmembrane region" description="Helical" evidence="8">
    <location>
        <begin position="74"/>
        <end position="97"/>
    </location>
</feature>
<dbReference type="STRING" id="988480.A0A075AQ68"/>
<keyword evidence="6" id="KW-0406">Ion transport</keyword>
<dbReference type="GO" id="GO:0005794">
    <property type="term" value="C:Golgi apparatus"/>
    <property type="evidence" value="ECO:0007669"/>
    <property type="project" value="TreeGrafter"/>
</dbReference>
<evidence type="ECO:0000256" key="2">
    <source>
        <dbReference type="ARBA" id="ARBA00008873"/>
    </source>
</evidence>
<dbReference type="AlphaFoldDB" id="A0A075AQ68"/>
<comment type="similarity">
    <text evidence="2">Belongs to the cation diffusion facilitator (CDF) transporter (TC 2.A.4) family. SLC30A subfamily.</text>
</comment>
<dbReference type="GO" id="GO:0005385">
    <property type="term" value="F:zinc ion transmembrane transporter activity"/>
    <property type="evidence" value="ECO:0007669"/>
    <property type="project" value="InterPro"/>
</dbReference>
<feature type="domain" description="Cation efflux protein transmembrane" evidence="9">
    <location>
        <begin position="14"/>
        <end position="241"/>
    </location>
</feature>
<feature type="transmembrane region" description="Helical" evidence="8">
    <location>
        <begin position="12"/>
        <end position="32"/>
    </location>
</feature>
<evidence type="ECO:0000256" key="8">
    <source>
        <dbReference type="SAM" id="Phobius"/>
    </source>
</evidence>
<keyword evidence="4 8" id="KW-0812">Transmembrane</keyword>
<protein>
    <submittedName>
        <fullName evidence="10">Cation efflux protein transmembrane domain-containing protein</fullName>
    </submittedName>
</protein>
<name>A0A075AQ68_ROZAC</name>
<evidence type="ECO:0000256" key="5">
    <source>
        <dbReference type="ARBA" id="ARBA00022989"/>
    </source>
</evidence>
<dbReference type="HOGENOM" id="CLU_013430_0_0_1"/>
<dbReference type="Gene3D" id="1.20.1510.10">
    <property type="entry name" value="Cation efflux protein transmembrane domain"/>
    <property type="match status" value="1"/>
</dbReference>
<evidence type="ECO:0000256" key="3">
    <source>
        <dbReference type="ARBA" id="ARBA00022448"/>
    </source>
</evidence>
<feature type="transmembrane region" description="Helical" evidence="8">
    <location>
        <begin position="117"/>
        <end position="134"/>
    </location>
</feature>
<evidence type="ECO:0000256" key="7">
    <source>
        <dbReference type="ARBA" id="ARBA00023136"/>
    </source>
</evidence>
<feature type="transmembrane region" description="Helical" evidence="8">
    <location>
        <begin position="212"/>
        <end position="233"/>
    </location>
</feature>
<comment type="subcellular location">
    <subcellularLocation>
        <location evidence="1">Membrane</location>
        <topology evidence="1">Multi-pass membrane protein</topology>
    </subcellularLocation>
</comment>
<keyword evidence="3" id="KW-0813">Transport</keyword>
<gene>
    <name evidence="10" type="ORF">O9G_004971</name>
</gene>
<keyword evidence="7 8" id="KW-0472">Membrane</keyword>
<dbReference type="OMA" id="RSGNRYM"/>
<sequence>MKFLLENRKTKRILMFVILNFSFIFVELFYGWKSNSLGLISDSFHMLFDCMILVISLVIYIVSNLEPGPQFPFGYGKVDVLAGFCSGTLLLFTAFNILLTSIERIMNPLIVESHEALTVSIIGLLVNILGLLAFHDVHEASHHHAHDESSCCESVSCSPKESLKCNHSHSIQQKNRNKYLFSGMFLHVLADALGSVFVIISNWLIGVTGWNFIDPVCSIILSLLIFISVLPLLKKTSSNLLLQVPSTLSKELPNVYLSLNSIEGVLSCDTIKILDKNSGNYELFLKMKCRLESQNDVRERALKVIKAKLLIDKITLDLESIKTE</sequence>
<evidence type="ECO:0000256" key="4">
    <source>
        <dbReference type="ARBA" id="ARBA00022692"/>
    </source>
</evidence>
<evidence type="ECO:0000259" key="9">
    <source>
        <dbReference type="Pfam" id="PF01545"/>
    </source>
</evidence>
<dbReference type="EMBL" id="KE561363">
    <property type="protein sequence ID" value="EPZ30875.1"/>
    <property type="molecule type" value="Genomic_DNA"/>
</dbReference>
<dbReference type="InterPro" id="IPR058533">
    <property type="entry name" value="Cation_efflux_TM"/>
</dbReference>
<dbReference type="Proteomes" id="UP000030755">
    <property type="component" value="Unassembled WGS sequence"/>
</dbReference>
<evidence type="ECO:0000313" key="11">
    <source>
        <dbReference type="Proteomes" id="UP000030755"/>
    </source>
</evidence>
<dbReference type="InterPro" id="IPR027469">
    <property type="entry name" value="Cation_efflux_TMD_sf"/>
</dbReference>
<dbReference type="GO" id="GO:0006882">
    <property type="term" value="P:intracellular zinc ion homeostasis"/>
    <property type="evidence" value="ECO:0007669"/>
    <property type="project" value="InterPro"/>
</dbReference>
<dbReference type="InterPro" id="IPR002524">
    <property type="entry name" value="Cation_efflux"/>
</dbReference>